<comment type="function">
    <text evidence="11">Required for selective autophagic degradation of the nucleus (nucleophagy) as well as for mitophagy which contributes to regulate mitochondrial quantity and quality by eliminating the mitochondria to a basal level to fulfill cellular energy requirements and preventing excess ROS production.</text>
</comment>
<evidence type="ECO:0000256" key="1">
    <source>
        <dbReference type="ARBA" id="ARBA00004329"/>
    </source>
</evidence>
<comment type="caution">
    <text evidence="14">The sequence shown here is derived from an EMBL/GenBank/DDBJ whole genome shotgun (WGS) entry which is preliminary data.</text>
</comment>
<dbReference type="GO" id="GO:0005634">
    <property type="term" value="C:nucleus"/>
    <property type="evidence" value="ECO:0007669"/>
    <property type="project" value="UniProtKB-SubCell"/>
</dbReference>
<keyword evidence="15" id="KW-1185">Reference proteome</keyword>
<dbReference type="PANTHER" id="PTHR22624:SF49">
    <property type="entry name" value="CYSTEINE PROTEASE"/>
    <property type="match status" value="1"/>
</dbReference>
<evidence type="ECO:0000256" key="11">
    <source>
        <dbReference type="RuleBase" id="RU363115"/>
    </source>
</evidence>
<evidence type="ECO:0000256" key="12">
    <source>
        <dbReference type="SAM" id="MobiDB-lite"/>
    </source>
</evidence>
<keyword evidence="4 11" id="KW-0963">Cytoplasm</keyword>
<dbReference type="InterPro" id="IPR038765">
    <property type="entry name" value="Papain-like_cys_pep_sf"/>
</dbReference>
<keyword evidence="11" id="KW-0539">Nucleus</keyword>
<dbReference type="InterPro" id="IPR046792">
    <property type="entry name" value="Peptidase_C54_cat"/>
</dbReference>
<keyword evidence="9" id="KW-0072">Autophagy</keyword>
<comment type="similarity">
    <text evidence="2 11">Belongs to the peptidase C54 family.</text>
</comment>
<comment type="catalytic activity">
    <reaction evidence="10">
        <text>[protein]-C-terminal L-amino acid-glycyl-phosphatidylethanolamide + H2O = [protein]-C-terminal L-amino acid-glycine + a 1,2-diacyl-sn-glycero-3-phosphoethanolamine</text>
        <dbReference type="Rhea" id="RHEA:67548"/>
        <dbReference type="Rhea" id="RHEA-COMP:17323"/>
        <dbReference type="Rhea" id="RHEA-COMP:17324"/>
        <dbReference type="ChEBI" id="CHEBI:15377"/>
        <dbReference type="ChEBI" id="CHEBI:64612"/>
        <dbReference type="ChEBI" id="CHEBI:172940"/>
        <dbReference type="ChEBI" id="CHEBI:172941"/>
    </reaction>
    <physiologicalReaction direction="left-to-right" evidence="10">
        <dbReference type="Rhea" id="RHEA:67549"/>
    </physiologicalReaction>
</comment>
<organism evidence="14 15">
    <name type="scientific">Monilinia fructicola</name>
    <name type="common">Brown rot fungus</name>
    <name type="synonym">Ciboria fructicola</name>
    <dbReference type="NCBI Taxonomy" id="38448"/>
    <lineage>
        <taxon>Eukaryota</taxon>
        <taxon>Fungi</taxon>
        <taxon>Dikarya</taxon>
        <taxon>Ascomycota</taxon>
        <taxon>Pezizomycotina</taxon>
        <taxon>Leotiomycetes</taxon>
        <taxon>Helotiales</taxon>
        <taxon>Sclerotiniaceae</taxon>
        <taxon>Monilinia</taxon>
    </lineage>
</organism>
<name>A0A5M9JAN0_MONFR</name>
<dbReference type="PANTHER" id="PTHR22624">
    <property type="entry name" value="CYSTEINE PROTEASE ATG4"/>
    <property type="match status" value="1"/>
</dbReference>
<keyword evidence="3" id="KW-0813">Transport</keyword>
<keyword evidence="6 11" id="KW-0378">Hydrolase</keyword>
<dbReference type="Pfam" id="PF03416">
    <property type="entry name" value="Peptidase_C54"/>
    <property type="match status" value="1"/>
</dbReference>
<evidence type="ECO:0000313" key="15">
    <source>
        <dbReference type="Proteomes" id="UP000322873"/>
    </source>
</evidence>
<dbReference type="GO" id="GO:0000045">
    <property type="term" value="P:autophagosome assembly"/>
    <property type="evidence" value="ECO:0007669"/>
    <property type="project" value="TreeGrafter"/>
</dbReference>
<comment type="subcellular location">
    <subcellularLocation>
        <location evidence="11">Nucleus</location>
    </subcellularLocation>
    <subcellularLocation>
        <location evidence="11">Cytoplasm</location>
    </subcellularLocation>
    <subcellularLocation>
        <location evidence="1">Preautophagosomal structure</location>
    </subcellularLocation>
</comment>
<evidence type="ECO:0000259" key="13">
    <source>
        <dbReference type="Pfam" id="PF03416"/>
    </source>
</evidence>
<feature type="domain" description="Peptidase C54 catalytic" evidence="13">
    <location>
        <begin position="187"/>
        <end position="468"/>
    </location>
</feature>
<keyword evidence="8" id="KW-0653">Protein transport</keyword>
<dbReference type="EMBL" id="VICG01000012">
    <property type="protein sequence ID" value="KAA8566374.1"/>
    <property type="molecule type" value="Genomic_DNA"/>
</dbReference>
<dbReference type="Proteomes" id="UP000322873">
    <property type="component" value="Unassembled WGS sequence"/>
</dbReference>
<keyword evidence="7" id="KW-0788">Thiol protease</keyword>
<evidence type="ECO:0000256" key="8">
    <source>
        <dbReference type="ARBA" id="ARBA00022927"/>
    </source>
</evidence>
<evidence type="ECO:0000256" key="7">
    <source>
        <dbReference type="ARBA" id="ARBA00022807"/>
    </source>
</evidence>
<dbReference type="GO" id="GO:0004197">
    <property type="term" value="F:cysteine-type endopeptidase activity"/>
    <property type="evidence" value="ECO:0007669"/>
    <property type="project" value="TreeGrafter"/>
</dbReference>
<keyword evidence="5 11" id="KW-0645">Protease</keyword>
<dbReference type="GO" id="GO:0000423">
    <property type="term" value="P:mitophagy"/>
    <property type="evidence" value="ECO:0007669"/>
    <property type="project" value="TreeGrafter"/>
</dbReference>
<reference evidence="14 15" key="1">
    <citation type="submission" date="2019-06" db="EMBL/GenBank/DDBJ databases">
        <title>Genome Sequence of the Brown Rot Fungal Pathogen Monilinia fructicola.</title>
        <authorList>
            <person name="De Miccolis Angelini R.M."/>
            <person name="Landi L."/>
            <person name="Abate D."/>
            <person name="Pollastro S."/>
            <person name="Romanazzi G."/>
            <person name="Faretra F."/>
        </authorList>
    </citation>
    <scope>NUCLEOTIDE SEQUENCE [LARGE SCALE GENOMIC DNA]</scope>
    <source>
        <strain evidence="14 15">Mfrc123</strain>
    </source>
</reference>
<dbReference type="GO" id="GO:0016485">
    <property type="term" value="P:protein processing"/>
    <property type="evidence" value="ECO:0007669"/>
    <property type="project" value="TreeGrafter"/>
</dbReference>
<dbReference type="SUPFAM" id="SSF54001">
    <property type="entry name" value="Cysteine proteinases"/>
    <property type="match status" value="1"/>
</dbReference>
<evidence type="ECO:0000256" key="9">
    <source>
        <dbReference type="ARBA" id="ARBA00023006"/>
    </source>
</evidence>
<evidence type="ECO:0000256" key="6">
    <source>
        <dbReference type="ARBA" id="ARBA00022801"/>
    </source>
</evidence>
<dbReference type="GO" id="GO:0019786">
    <property type="term" value="F:protein-phosphatidylethanolamide deconjugating activity"/>
    <property type="evidence" value="ECO:0007669"/>
    <property type="project" value="InterPro"/>
</dbReference>
<dbReference type="GO" id="GO:0035973">
    <property type="term" value="P:aggrephagy"/>
    <property type="evidence" value="ECO:0007669"/>
    <property type="project" value="TreeGrafter"/>
</dbReference>
<proteinExistence type="inferred from homology"/>
<dbReference type="GO" id="GO:0034727">
    <property type="term" value="P:piecemeal microautophagy of the nucleus"/>
    <property type="evidence" value="ECO:0007669"/>
    <property type="project" value="TreeGrafter"/>
</dbReference>
<evidence type="ECO:0000256" key="2">
    <source>
        <dbReference type="ARBA" id="ARBA00010958"/>
    </source>
</evidence>
<evidence type="ECO:0000256" key="10">
    <source>
        <dbReference type="ARBA" id="ARBA00029362"/>
    </source>
</evidence>
<feature type="region of interest" description="Disordered" evidence="12">
    <location>
        <begin position="143"/>
        <end position="174"/>
    </location>
</feature>
<dbReference type="GO" id="GO:0000407">
    <property type="term" value="C:phagophore assembly site"/>
    <property type="evidence" value="ECO:0007669"/>
    <property type="project" value="UniProtKB-SubCell"/>
</dbReference>
<dbReference type="GO" id="GO:0015031">
    <property type="term" value="P:protein transport"/>
    <property type="evidence" value="ECO:0007669"/>
    <property type="project" value="UniProtKB-KW"/>
</dbReference>
<evidence type="ECO:0000256" key="5">
    <source>
        <dbReference type="ARBA" id="ARBA00022670"/>
    </source>
</evidence>
<evidence type="ECO:0000256" key="4">
    <source>
        <dbReference type="ARBA" id="ARBA00022490"/>
    </source>
</evidence>
<evidence type="ECO:0000313" key="14">
    <source>
        <dbReference type="EMBL" id="KAA8566374.1"/>
    </source>
</evidence>
<dbReference type="InterPro" id="IPR005078">
    <property type="entry name" value="Peptidase_C54"/>
</dbReference>
<dbReference type="AlphaFoldDB" id="A0A5M9JAN0"/>
<dbReference type="EC" id="3.4.22.-" evidence="11"/>
<sequence length="544" mass="60928">MLVLLDTYLGRQYKTRQDNTIQYNTIQYTSSPFPNFSTSQLLNNIPISTQLQSALTGVNGPYLIYLLHTLQYTFISSVIGSIFLASLVLFRPPLFLTPTLVKSYVVTKRLVQYFWDPEPTNDTASRSPIWCLGEEYLVPEKSSTSAPVIDSPPQEGGYLPAQSAQSPPPTTPSPRLHQIVKDGGWPTAFLDDFEAKIWLTYRSNFPAIPKSQDPKAFSAMSLSVRLRSQLVDQGGFTSDTGWGCMIRSGQSLLANALLTLRMGREWRRGLSSNEERKILTLFADDPRAPYSIHKFVEHGASACGKHPGEWFGPSATARCIQAAGVYITGDGSDVYEDTFMSIAKPNNTDFTPTLILVGTRLGLDKITPVYWEALKYSLQMPQSVGIAGGRPSSSHYFIGVQESDFFYLDPHQTRPALPYKDNVEDYTVEDIDSCHTRRLRRLHIKEMDPSMLIAFLIRDENDWKEWRRAVKEVQGKGVIHVADKDPALYGLGGERDGAIDEVETFDDDDDDTILDAPSIFVHSSLKRLILQGYKANTNHTQCSK</sequence>
<accession>A0A5M9JAN0</accession>
<protein>
    <recommendedName>
        <fullName evidence="11">Cysteine protease</fullName>
        <ecNumber evidence="11">3.4.22.-</ecNumber>
    </recommendedName>
</protein>
<gene>
    <name evidence="14" type="ORF">EYC84_008950</name>
</gene>
<dbReference type="VEuPathDB" id="FungiDB:MFRU_019g00070"/>
<evidence type="ECO:0000256" key="3">
    <source>
        <dbReference type="ARBA" id="ARBA00022448"/>
    </source>
</evidence>